<feature type="compositionally biased region" description="Polar residues" evidence="1">
    <location>
        <begin position="489"/>
        <end position="501"/>
    </location>
</feature>
<evidence type="ECO:0000256" key="2">
    <source>
        <dbReference type="SAM" id="Phobius"/>
    </source>
</evidence>
<reference evidence="3" key="1">
    <citation type="submission" date="2022-01" db="EMBL/GenBank/DDBJ databases">
        <authorList>
            <person name="King R."/>
        </authorList>
    </citation>
    <scope>NUCLEOTIDE SEQUENCE</scope>
</reference>
<proteinExistence type="predicted"/>
<organism evidence="3 4">
    <name type="scientific">Ceutorhynchus assimilis</name>
    <name type="common">cabbage seed weevil</name>
    <dbReference type="NCBI Taxonomy" id="467358"/>
    <lineage>
        <taxon>Eukaryota</taxon>
        <taxon>Metazoa</taxon>
        <taxon>Ecdysozoa</taxon>
        <taxon>Arthropoda</taxon>
        <taxon>Hexapoda</taxon>
        <taxon>Insecta</taxon>
        <taxon>Pterygota</taxon>
        <taxon>Neoptera</taxon>
        <taxon>Endopterygota</taxon>
        <taxon>Coleoptera</taxon>
        <taxon>Polyphaga</taxon>
        <taxon>Cucujiformia</taxon>
        <taxon>Curculionidae</taxon>
        <taxon>Ceutorhynchinae</taxon>
        <taxon>Ceutorhynchus</taxon>
    </lineage>
</organism>
<feature type="region of interest" description="Disordered" evidence="1">
    <location>
        <begin position="32"/>
        <end position="55"/>
    </location>
</feature>
<keyword evidence="2" id="KW-0812">Transmembrane</keyword>
<keyword evidence="2" id="KW-1133">Transmembrane helix</keyword>
<protein>
    <submittedName>
        <fullName evidence="3">Uncharacterized protein</fullName>
    </submittedName>
</protein>
<feature type="transmembrane region" description="Helical" evidence="2">
    <location>
        <begin position="308"/>
        <end position="331"/>
    </location>
</feature>
<evidence type="ECO:0000256" key="1">
    <source>
        <dbReference type="SAM" id="MobiDB-lite"/>
    </source>
</evidence>
<evidence type="ECO:0000313" key="3">
    <source>
        <dbReference type="EMBL" id="CAG9762975.1"/>
    </source>
</evidence>
<sequence length="562" mass="63293">MCPRMPLIENVSYPECRFKDIEISFTLSAIETNPEPTTENSNSTNQLPTDSNATSSAVSFLDVRTPPKIQNFIKDKMANRTIEQSHAGVAIPLEDDDILEESTKKMNFYKLDRPTTNGGLSTWILLSGQTSTKPTTTKKPSVKPIILKDEKNNETLMLSDKPMKIVKPAFKQRSTTTKPVKTTTKPIVSTTTVRINTFSPKNTTRKPITKVKASLLQNNNTTKNTTTISTTTVATTTTTIKLPITNLTSASLPVEAKNSEQELETTTEKKKKKKKKNKRRNKPEKKDANAKLKETAGTQLYSYLRSEIIPVTVGFSLVGLLVTAGLASYYLQPFAALRRHDQIDRKDTEGNYYYRDEYSNAVPEEEAIGKVIAGMPESSLQPKLHSRYRHVDRRSQIHMNPYGSVEDVKLNPKEITPAVVPEHGPRDLKQQKFVVGNIPKEYLVNSIGGSPRYLRRRRQIQDDAENEIDDDNQNKSSDPDSHTTKSSDEFQTTTLPNVINSSNEKPSTLFELLSDLFKLKVKLGLELMQNVTNSVSSYVTRVQSRLDEHYRVRTRHNNVTIS</sequence>
<keyword evidence="2" id="KW-0472">Membrane</keyword>
<evidence type="ECO:0000313" key="4">
    <source>
        <dbReference type="Proteomes" id="UP001152799"/>
    </source>
</evidence>
<gene>
    <name evidence="3" type="ORF">CEUTPL_LOCUS3646</name>
</gene>
<accession>A0A9N9MHQ6</accession>
<keyword evidence="4" id="KW-1185">Reference proteome</keyword>
<dbReference type="EMBL" id="OU892288">
    <property type="protein sequence ID" value="CAG9762975.1"/>
    <property type="molecule type" value="Genomic_DNA"/>
</dbReference>
<feature type="region of interest" description="Disordered" evidence="1">
    <location>
        <begin position="464"/>
        <end position="501"/>
    </location>
</feature>
<dbReference type="Proteomes" id="UP001152799">
    <property type="component" value="Chromosome 12"/>
</dbReference>
<feature type="compositionally biased region" description="Basic residues" evidence="1">
    <location>
        <begin position="269"/>
        <end position="283"/>
    </location>
</feature>
<dbReference type="OrthoDB" id="6623421at2759"/>
<dbReference type="AlphaFoldDB" id="A0A9N9MHQ6"/>
<feature type="compositionally biased region" description="Basic and acidic residues" evidence="1">
    <location>
        <begin position="477"/>
        <end position="488"/>
    </location>
</feature>
<feature type="region of interest" description="Disordered" evidence="1">
    <location>
        <begin position="256"/>
        <end position="291"/>
    </location>
</feature>
<name>A0A9N9MHQ6_9CUCU</name>